<dbReference type="Pfam" id="PF13639">
    <property type="entry name" value="zf-RING_2"/>
    <property type="match status" value="1"/>
</dbReference>
<comment type="caution">
    <text evidence="6">The sequence shown here is derived from an EMBL/GenBank/DDBJ whole genome shotgun (WGS) entry which is preliminary data.</text>
</comment>
<feature type="compositionally biased region" description="Basic and acidic residues" evidence="5">
    <location>
        <begin position="110"/>
        <end position="119"/>
    </location>
</feature>
<dbReference type="InterPro" id="IPR001841">
    <property type="entry name" value="Znf_RING"/>
</dbReference>
<dbReference type="SMART" id="SM00184">
    <property type="entry name" value="RING"/>
    <property type="match status" value="1"/>
</dbReference>
<keyword evidence="2" id="KW-0863">Zinc-finger</keyword>
<dbReference type="GO" id="GO:0061630">
    <property type="term" value="F:ubiquitin protein ligase activity"/>
    <property type="evidence" value="ECO:0007669"/>
    <property type="project" value="TreeGrafter"/>
</dbReference>
<dbReference type="PANTHER" id="PTHR45969">
    <property type="entry name" value="RING ZINC FINGER PROTEIN-RELATED"/>
    <property type="match status" value="1"/>
</dbReference>
<dbReference type="EMBL" id="LSRX01000262">
    <property type="protein sequence ID" value="OLQ02535.1"/>
    <property type="molecule type" value="Genomic_DNA"/>
</dbReference>
<gene>
    <name evidence="6" type="ORF">AK812_SmicGene14609</name>
</gene>
<dbReference type="PROSITE" id="PS01357">
    <property type="entry name" value="ZF_ZZ_1"/>
    <property type="match status" value="1"/>
</dbReference>
<dbReference type="PANTHER" id="PTHR45969:SF69">
    <property type="entry name" value="FINGER DOMAIN PROTEIN, PUTATIVE (AFU_ORTHOLOGUE AFUA_3G12190)-RELATED"/>
    <property type="match status" value="1"/>
</dbReference>
<keyword evidence="1" id="KW-0479">Metal-binding</keyword>
<evidence type="ECO:0000256" key="2">
    <source>
        <dbReference type="ARBA" id="ARBA00022771"/>
    </source>
</evidence>
<dbReference type="PROSITE" id="PS50135">
    <property type="entry name" value="ZF_ZZ_2"/>
    <property type="match status" value="1"/>
</dbReference>
<reference evidence="6 7" key="1">
    <citation type="submission" date="2016-02" db="EMBL/GenBank/DDBJ databases">
        <title>Genome analysis of coral dinoflagellate symbionts highlights evolutionary adaptations to a symbiotic lifestyle.</title>
        <authorList>
            <person name="Aranda M."/>
            <person name="Li Y."/>
            <person name="Liew Y.J."/>
            <person name="Baumgarten S."/>
            <person name="Simakov O."/>
            <person name="Wilson M."/>
            <person name="Piel J."/>
            <person name="Ashoor H."/>
            <person name="Bougouffa S."/>
            <person name="Bajic V.B."/>
            <person name="Ryu T."/>
            <person name="Ravasi T."/>
            <person name="Bayer T."/>
            <person name="Micklem G."/>
            <person name="Kim H."/>
            <person name="Bhak J."/>
            <person name="Lajeunesse T.C."/>
            <person name="Voolstra C.R."/>
        </authorList>
    </citation>
    <scope>NUCLEOTIDE SEQUENCE [LARGE SCALE GENOMIC DNA]</scope>
    <source>
        <strain evidence="6 7">CCMP2467</strain>
    </source>
</reference>
<evidence type="ECO:0000313" key="6">
    <source>
        <dbReference type="EMBL" id="OLQ02535.1"/>
    </source>
</evidence>
<evidence type="ECO:0000256" key="3">
    <source>
        <dbReference type="ARBA" id="ARBA00022833"/>
    </source>
</evidence>
<accession>A0A1Q9E544</accession>
<dbReference type="Proteomes" id="UP000186817">
    <property type="component" value="Unassembled WGS sequence"/>
</dbReference>
<dbReference type="GO" id="GO:0008270">
    <property type="term" value="F:zinc ion binding"/>
    <property type="evidence" value="ECO:0007669"/>
    <property type="project" value="UniProtKB-KW"/>
</dbReference>
<evidence type="ECO:0000256" key="1">
    <source>
        <dbReference type="ARBA" id="ARBA00022723"/>
    </source>
</evidence>
<dbReference type="SUPFAM" id="SSF57850">
    <property type="entry name" value="RING/U-box"/>
    <property type="match status" value="2"/>
</dbReference>
<keyword evidence="7" id="KW-1185">Reference proteome</keyword>
<dbReference type="InterPro" id="IPR013083">
    <property type="entry name" value="Znf_RING/FYVE/PHD"/>
</dbReference>
<dbReference type="Gene3D" id="3.30.60.90">
    <property type="match status" value="1"/>
</dbReference>
<protein>
    <submittedName>
        <fullName evidence="6">E3 ubiquitin-protein ligase RNF181-like</fullName>
    </submittedName>
</protein>
<dbReference type="PROSITE" id="PS50089">
    <property type="entry name" value="ZF_RING_2"/>
    <property type="match status" value="1"/>
</dbReference>
<sequence>MATLPAPPSVGAAAAMNLLGGNPGTFAATAPAVPATPAPPPTRDDDVLGAVMAKAGVPSAPPLPPTAPSSISADATNTHAKTADGHLVRIEQSRNDASVLEGFLRKHAPDGAVEGERRKPPPIAIPPSNVPQASAQADSCENVSHRPLLAVGAAMGAGASAADGRVFCHGCGSRTAMVEGVERPRCTVCGATECVEVTDARLPVTSPTSAMRALSLGASMPSSSVAPATSLRVESVTVVALERPEDGGLLLRVLPNVVARQRVVSGESEPGSLSASLSFGVEDMDQDGELPAEPACDAFVSRLKASPHQTVCGGHCVCVICAEDIVENGTPVVTLNCQHVFHEDCIRRWLTRRHTCPTCRLELEVDDVRYLRSIGLKEEADALEKVKQERIAQEQQQQAAERRRWVESMRRGEPVHFGLVCGSCAVSPVVGDCYRCKDCEDFVLCGECYKQREDWHSPSHNFVPFGVMPSQGTSTGPSATSTTGSLLTVLVPPTAARAPVEAPPESQTDSATAAAEVAFAAVRSLALAPLAGRAFHPTSPVSGFNGRGTSASLQSGRTPRR</sequence>
<feature type="compositionally biased region" description="Polar residues" evidence="5">
    <location>
        <begin position="539"/>
        <end position="561"/>
    </location>
</feature>
<evidence type="ECO:0000256" key="4">
    <source>
        <dbReference type="SAM" id="Coils"/>
    </source>
</evidence>
<name>A0A1Q9E544_SYMMI</name>
<organism evidence="6 7">
    <name type="scientific">Symbiodinium microadriaticum</name>
    <name type="common">Dinoflagellate</name>
    <name type="synonym">Zooxanthella microadriatica</name>
    <dbReference type="NCBI Taxonomy" id="2951"/>
    <lineage>
        <taxon>Eukaryota</taxon>
        <taxon>Sar</taxon>
        <taxon>Alveolata</taxon>
        <taxon>Dinophyceae</taxon>
        <taxon>Suessiales</taxon>
        <taxon>Symbiodiniaceae</taxon>
        <taxon>Symbiodinium</taxon>
    </lineage>
</organism>
<keyword evidence="3" id="KW-0862">Zinc</keyword>
<proteinExistence type="predicted"/>
<feature type="region of interest" description="Disordered" evidence="5">
    <location>
        <begin position="537"/>
        <end position="561"/>
    </location>
</feature>
<evidence type="ECO:0000256" key="5">
    <source>
        <dbReference type="SAM" id="MobiDB-lite"/>
    </source>
</evidence>
<dbReference type="InterPro" id="IPR000433">
    <property type="entry name" value="Znf_ZZ"/>
</dbReference>
<dbReference type="InterPro" id="IPR043145">
    <property type="entry name" value="Znf_ZZ_sf"/>
</dbReference>
<dbReference type="CDD" id="cd16454">
    <property type="entry name" value="RING-H2_PA-TM-RING"/>
    <property type="match status" value="1"/>
</dbReference>
<evidence type="ECO:0000313" key="7">
    <source>
        <dbReference type="Proteomes" id="UP000186817"/>
    </source>
</evidence>
<dbReference type="OrthoDB" id="21204at2759"/>
<keyword evidence="4" id="KW-0175">Coiled coil</keyword>
<feature type="coiled-coil region" evidence="4">
    <location>
        <begin position="376"/>
        <end position="403"/>
    </location>
</feature>
<dbReference type="AlphaFoldDB" id="A0A1Q9E544"/>
<dbReference type="GO" id="GO:0016567">
    <property type="term" value="P:protein ubiquitination"/>
    <property type="evidence" value="ECO:0007669"/>
    <property type="project" value="TreeGrafter"/>
</dbReference>
<dbReference type="Gene3D" id="3.30.40.10">
    <property type="entry name" value="Zinc/RING finger domain, C3HC4 (zinc finger)"/>
    <property type="match status" value="1"/>
</dbReference>
<feature type="region of interest" description="Disordered" evidence="5">
    <location>
        <begin position="110"/>
        <end position="134"/>
    </location>
</feature>